<comment type="subcellular location">
    <subcellularLocation>
        <location evidence="1">Host cell</location>
    </subcellularLocation>
    <subcellularLocation>
        <location evidence="2">Secreted</location>
        <location evidence="2">Extracellular exosome</location>
    </subcellularLocation>
    <subcellularLocation>
        <location evidence="9">Tegument</location>
    </subcellularLocation>
</comment>
<dbReference type="PRINTS" id="PR00196">
    <property type="entry name" value="ANNEXIN"/>
</dbReference>
<dbReference type="InterPro" id="IPR037104">
    <property type="entry name" value="Annexin_sf"/>
</dbReference>
<dbReference type="EMBL" id="KB311643">
    <property type="protein sequence ID" value="ELT88886.1"/>
    <property type="molecule type" value="Genomic_DNA"/>
</dbReference>
<comment type="domain">
    <text evidence="11">A pair of annexin repeats may form one binding site for calcium and phospholipid.</text>
</comment>
<dbReference type="GO" id="GO:0001786">
    <property type="term" value="F:phosphatidylserine binding"/>
    <property type="evidence" value="ECO:0007669"/>
    <property type="project" value="TreeGrafter"/>
</dbReference>
<proteinExistence type="inferred from homology"/>
<keyword evidence="7 11" id="KW-0111">Calcium/phospholipid-binding</keyword>
<dbReference type="InterPro" id="IPR018252">
    <property type="entry name" value="Annexin_repeat_CS"/>
</dbReference>
<dbReference type="GO" id="GO:0005544">
    <property type="term" value="F:calcium-dependent phospholipid binding"/>
    <property type="evidence" value="ECO:0007669"/>
    <property type="project" value="UniProtKB-KW"/>
</dbReference>
<dbReference type="GO" id="GO:0005509">
    <property type="term" value="F:calcium ion binding"/>
    <property type="evidence" value="ECO:0007669"/>
    <property type="project" value="InterPro"/>
</dbReference>
<dbReference type="SUPFAM" id="SSF47874">
    <property type="entry name" value="Annexin"/>
    <property type="match status" value="1"/>
</dbReference>
<dbReference type="EnsemblMetazoa" id="CapteT226167">
    <property type="protein sequence ID" value="CapteP226167"/>
    <property type="gene ID" value="CapteG226167"/>
</dbReference>
<dbReference type="EMBL" id="AMQN01015140">
    <property type="status" value="NOT_ANNOTATED_CDS"/>
    <property type="molecule type" value="Genomic_DNA"/>
</dbReference>
<dbReference type="InterPro" id="IPR018502">
    <property type="entry name" value="Annexin_repeat"/>
</dbReference>
<dbReference type="PANTHER" id="PTHR10502">
    <property type="entry name" value="ANNEXIN"/>
    <property type="match status" value="1"/>
</dbReference>
<dbReference type="GO" id="GO:0005576">
    <property type="term" value="C:extracellular region"/>
    <property type="evidence" value="ECO:0007669"/>
    <property type="project" value="UniProtKB-SubCell"/>
</dbReference>
<dbReference type="FunFam" id="1.10.220.10:FF:000003">
    <property type="entry name" value="Annexin"/>
    <property type="match status" value="1"/>
</dbReference>
<comment type="similarity">
    <text evidence="3 11">Belongs to the annexin family.</text>
</comment>
<evidence type="ECO:0000313" key="12">
    <source>
        <dbReference type="EMBL" id="ELT88886.1"/>
    </source>
</evidence>
<dbReference type="GO" id="GO:0043657">
    <property type="term" value="C:host cell"/>
    <property type="evidence" value="ECO:0007669"/>
    <property type="project" value="UniProtKB-SubCell"/>
</dbReference>
<evidence type="ECO:0000256" key="10">
    <source>
        <dbReference type="ARBA" id="ARBA00077076"/>
    </source>
</evidence>
<dbReference type="AlphaFoldDB" id="R7TCT3"/>
<evidence type="ECO:0000256" key="3">
    <source>
        <dbReference type="ARBA" id="ARBA00007831"/>
    </source>
</evidence>
<dbReference type="OMA" id="ADIRNMF"/>
<dbReference type="FunFam" id="1.10.220.10:FF:000001">
    <property type="entry name" value="Annexin"/>
    <property type="match status" value="1"/>
</dbReference>
<dbReference type="GO" id="GO:0005886">
    <property type="term" value="C:plasma membrane"/>
    <property type="evidence" value="ECO:0007669"/>
    <property type="project" value="TreeGrafter"/>
</dbReference>
<keyword evidence="4 11" id="KW-0677">Repeat</keyword>
<organism evidence="12">
    <name type="scientific">Capitella teleta</name>
    <name type="common">Polychaete worm</name>
    <dbReference type="NCBI Taxonomy" id="283909"/>
    <lineage>
        <taxon>Eukaryota</taxon>
        <taxon>Metazoa</taxon>
        <taxon>Spiralia</taxon>
        <taxon>Lophotrochozoa</taxon>
        <taxon>Annelida</taxon>
        <taxon>Polychaeta</taxon>
        <taxon>Sedentaria</taxon>
        <taxon>Scolecida</taxon>
        <taxon>Capitellidae</taxon>
        <taxon>Capitella</taxon>
    </lineage>
</organism>
<evidence type="ECO:0000256" key="11">
    <source>
        <dbReference type="RuleBase" id="RU003540"/>
    </source>
</evidence>
<dbReference type="PANTHER" id="PTHR10502:SF102">
    <property type="entry name" value="ANNEXIN B11"/>
    <property type="match status" value="1"/>
</dbReference>
<dbReference type="PROSITE" id="PS00223">
    <property type="entry name" value="ANNEXIN_1"/>
    <property type="match status" value="3"/>
</dbReference>
<dbReference type="InterPro" id="IPR001464">
    <property type="entry name" value="Annexin"/>
</dbReference>
<dbReference type="GO" id="GO:0012506">
    <property type="term" value="C:vesicle membrane"/>
    <property type="evidence" value="ECO:0007669"/>
    <property type="project" value="TreeGrafter"/>
</dbReference>
<sequence>MALIVTILSLLTNINYAIHVRFWKVRPYASFDAETDAKILRKAMKGLGTDEKAIVDVLCNRSNEQRIQIKMMFKTSYGKDLIKELKSELGGRFEDVVVALMEKPSDYDAICLQKALSGAGTDEDCLIEVMCTRSNAEIQAVKDSYKKLFHRDLEKELMSDTSGHFKRLMVALSAGGRNEAQQLDRAKAERDARALYNAGEKKWGTDESSFNQVLCSQSFDQLRLVFEEYQKMSNKSMEKVIKSEMSGDLKDGMLAIVKSAQNVHAFFAEMLYKSMKGAGTKDNQLIRIVVSRCEVDMVEIKQEFQRAYGKTLESFIQGDCSGDYKKALLALVS</sequence>
<keyword evidence="6 11" id="KW-0041">Annexin</keyword>
<evidence type="ECO:0000256" key="8">
    <source>
        <dbReference type="ARBA" id="ARBA00059330"/>
    </source>
</evidence>
<gene>
    <name evidence="12" type="ORF">CAPTEDRAFT_226167</name>
</gene>
<evidence type="ECO:0000313" key="13">
    <source>
        <dbReference type="EnsemblMetazoa" id="CapteP226167"/>
    </source>
</evidence>
<dbReference type="FunFam" id="1.10.220.10:FF:000002">
    <property type="entry name" value="Annexin"/>
    <property type="match status" value="1"/>
</dbReference>
<dbReference type="Proteomes" id="UP000014760">
    <property type="component" value="Unassembled WGS sequence"/>
</dbReference>
<name>R7TCT3_CAPTE</name>
<comment type="function">
    <text evidence="8">Involved in reproduction of the worm. Involved in host-parasite interaction. Delivered into the host cell by means of parasite exosomes. Binds to acidic phospholipid membranes in a calcium-dependent manner in vitro. Causes aggregation of liposomes in the presence of calcium, but not in its absence. Likely to promote membrane fusion. May provide structural integrity within the tegument.</text>
</comment>
<evidence type="ECO:0000256" key="5">
    <source>
        <dbReference type="ARBA" id="ARBA00022837"/>
    </source>
</evidence>
<accession>R7TCT3</accession>
<evidence type="ECO:0000256" key="9">
    <source>
        <dbReference type="ARBA" id="ARBA00060393"/>
    </source>
</evidence>
<keyword evidence="5 11" id="KW-0106">Calcium</keyword>
<keyword evidence="14" id="KW-1185">Reference proteome</keyword>
<reference evidence="12 14" key="2">
    <citation type="journal article" date="2013" name="Nature">
        <title>Insights into bilaterian evolution from three spiralian genomes.</title>
        <authorList>
            <person name="Simakov O."/>
            <person name="Marletaz F."/>
            <person name="Cho S.J."/>
            <person name="Edsinger-Gonzales E."/>
            <person name="Havlak P."/>
            <person name="Hellsten U."/>
            <person name="Kuo D.H."/>
            <person name="Larsson T."/>
            <person name="Lv J."/>
            <person name="Arendt D."/>
            <person name="Savage R."/>
            <person name="Osoegawa K."/>
            <person name="de Jong P."/>
            <person name="Grimwood J."/>
            <person name="Chapman J.A."/>
            <person name="Shapiro H."/>
            <person name="Aerts A."/>
            <person name="Otillar R.P."/>
            <person name="Terry A.Y."/>
            <person name="Boore J.L."/>
            <person name="Grigoriev I.V."/>
            <person name="Lindberg D.R."/>
            <person name="Seaver E.C."/>
            <person name="Weisblat D.A."/>
            <person name="Putnam N.H."/>
            <person name="Rokhsar D.S."/>
        </authorList>
    </citation>
    <scope>NUCLEOTIDE SEQUENCE</scope>
    <source>
        <strain evidence="12 14">I ESC-2004</strain>
    </source>
</reference>
<evidence type="ECO:0000256" key="4">
    <source>
        <dbReference type="ARBA" id="ARBA00022737"/>
    </source>
</evidence>
<dbReference type="STRING" id="283909.R7TCT3"/>
<dbReference type="FunFam" id="1.10.220.10:FF:000004">
    <property type="entry name" value="Annexin"/>
    <property type="match status" value="1"/>
</dbReference>
<reference evidence="13" key="3">
    <citation type="submission" date="2015-06" db="UniProtKB">
        <authorList>
            <consortium name="EnsemblMetazoa"/>
        </authorList>
    </citation>
    <scope>IDENTIFICATION</scope>
</reference>
<dbReference type="HOGENOM" id="CLU_025300_0_0_1"/>
<dbReference type="GO" id="GO:0005634">
    <property type="term" value="C:nucleus"/>
    <property type="evidence" value="ECO:0007669"/>
    <property type="project" value="TreeGrafter"/>
</dbReference>
<dbReference type="Pfam" id="PF00191">
    <property type="entry name" value="Annexin"/>
    <property type="match status" value="4"/>
</dbReference>
<dbReference type="OrthoDB" id="37886at2759"/>
<evidence type="ECO:0000256" key="7">
    <source>
        <dbReference type="ARBA" id="ARBA00023302"/>
    </source>
</evidence>
<reference evidence="14" key="1">
    <citation type="submission" date="2012-12" db="EMBL/GenBank/DDBJ databases">
        <authorList>
            <person name="Hellsten U."/>
            <person name="Grimwood J."/>
            <person name="Chapman J.A."/>
            <person name="Shapiro H."/>
            <person name="Aerts A."/>
            <person name="Otillar R.P."/>
            <person name="Terry A.Y."/>
            <person name="Boore J.L."/>
            <person name="Simakov O."/>
            <person name="Marletaz F."/>
            <person name="Cho S.-J."/>
            <person name="Edsinger-Gonzales E."/>
            <person name="Havlak P."/>
            <person name="Kuo D.-H."/>
            <person name="Larsson T."/>
            <person name="Lv J."/>
            <person name="Arendt D."/>
            <person name="Savage R."/>
            <person name="Osoegawa K."/>
            <person name="de Jong P."/>
            <person name="Lindberg D.R."/>
            <person name="Seaver E.C."/>
            <person name="Weisblat D.A."/>
            <person name="Putnam N.H."/>
            <person name="Grigoriev I.V."/>
            <person name="Rokhsar D.S."/>
        </authorList>
    </citation>
    <scope>NUCLEOTIDE SEQUENCE</scope>
    <source>
        <strain evidence="14">I ESC-2004</strain>
    </source>
</reference>
<dbReference type="Gene3D" id="1.10.220.10">
    <property type="entry name" value="Annexin"/>
    <property type="match status" value="4"/>
</dbReference>
<evidence type="ECO:0000256" key="2">
    <source>
        <dbReference type="ARBA" id="ARBA00004550"/>
    </source>
</evidence>
<protein>
    <recommendedName>
        <fullName evidence="10 11">Annexin</fullName>
    </recommendedName>
</protein>
<evidence type="ECO:0000313" key="14">
    <source>
        <dbReference type="Proteomes" id="UP000014760"/>
    </source>
</evidence>
<dbReference type="FunCoup" id="R7TCT3">
    <property type="interactions" value="1345"/>
</dbReference>
<evidence type="ECO:0000256" key="1">
    <source>
        <dbReference type="ARBA" id="ARBA00004340"/>
    </source>
</evidence>
<dbReference type="SMART" id="SM00335">
    <property type="entry name" value="ANX"/>
    <property type="match status" value="4"/>
</dbReference>
<evidence type="ECO:0000256" key="6">
    <source>
        <dbReference type="ARBA" id="ARBA00023216"/>
    </source>
</evidence>
<dbReference type="PROSITE" id="PS51897">
    <property type="entry name" value="ANNEXIN_2"/>
    <property type="match status" value="4"/>
</dbReference>
<dbReference type="GO" id="GO:0005737">
    <property type="term" value="C:cytoplasm"/>
    <property type="evidence" value="ECO:0007669"/>
    <property type="project" value="TreeGrafter"/>
</dbReference>